<dbReference type="SUPFAM" id="SSF48264">
    <property type="entry name" value="Cytochrome P450"/>
    <property type="match status" value="1"/>
</dbReference>
<dbReference type="RefSeq" id="XP_029651414.2">
    <property type="nucleotide sequence ID" value="XM_029795554.2"/>
</dbReference>
<evidence type="ECO:0000256" key="9">
    <source>
        <dbReference type="RuleBase" id="RU000461"/>
    </source>
</evidence>
<keyword evidence="7 9" id="KW-0503">Monooxygenase</keyword>
<evidence type="ECO:0000256" key="5">
    <source>
        <dbReference type="ARBA" id="ARBA00023002"/>
    </source>
</evidence>
<keyword evidence="5 9" id="KW-0560">Oxidoreductase</keyword>
<dbReference type="Gene3D" id="1.10.630.10">
    <property type="entry name" value="Cytochrome P450"/>
    <property type="match status" value="1"/>
</dbReference>
<dbReference type="InterPro" id="IPR001128">
    <property type="entry name" value="Cyt_P450"/>
</dbReference>
<dbReference type="KEGG" id="osn:115224698"/>
<evidence type="ECO:0000313" key="10">
    <source>
        <dbReference type="Proteomes" id="UP000515154"/>
    </source>
</evidence>
<feature type="binding site" description="axial binding residue" evidence="8">
    <location>
        <position position="78"/>
    </location>
    <ligand>
        <name>heme</name>
        <dbReference type="ChEBI" id="CHEBI:30413"/>
    </ligand>
    <ligandPart>
        <name>Fe</name>
        <dbReference type="ChEBI" id="CHEBI:18248"/>
    </ligandPart>
</feature>
<dbReference type="GO" id="GO:0020037">
    <property type="term" value="F:heme binding"/>
    <property type="evidence" value="ECO:0007669"/>
    <property type="project" value="InterPro"/>
</dbReference>
<comment type="similarity">
    <text evidence="2 9">Belongs to the cytochrome P450 family.</text>
</comment>
<protein>
    <submittedName>
        <fullName evidence="11">Thromboxane-A synthase</fullName>
    </submittedName>
</protein>
<evidence type="ECO:0000256" key="1">
    <source>
        <dbReference type="ARBA" id="ARBA00001971"/>
    </source>
</evidence>
<evidence type="ECO:0000256" key="4">
    <source>
        <dbReference type="ARBA" id="ARBA00022723"/>
    </source>
</evidence>
<evidence type="ECO:0000256" key="6">
    <source>
        <dbReference type="ARBA" id="ARBA00023004"/>
    </source>
</evidence>
<evidence type="ECO:0000256" key="7">
    <source>
        <dbReference type="ARBA" id="ARBA00023033"/>
    </source>
</evidence>
<dbReference type="InterPro" id="IPR036396">
    <property type="entry name" value="Cyt_P450_sf"/>
</dbReference>
<dbReference type="InterPro" id="IPR002401">
    <property type="entry name" value="Cyt_P450_E_grp-I"/>
</dbReference>
<proteinExistence type="inferred from homology"/>
<reference evidence="11" key="1">
    <citation type="submission" date="2025-08" db="UniProtKB">
        <authorList>
            <consortium name="RefSeq"/>
        </authorList>
    </citation>
    <scope>IDENTIFICATION</scope>
</reference>
<dbReference type="Proteomes" id="UP000515154">
    <property type="component" value="Linkage group LG26"/>
</dbReference>
<dbReference type="PROSITE" id="PS00086">
    <property type="entry name" value="CYTOCHROME_P450"/>
    <property type="match status" value="1"/>
</dbReference>
<sequence length="135" mass="15601">MFINCCFSVERQCNKACTIKGVNIPENLTVRIAVDALHYNPKYWPEPEKFIPERFSEEAKSKQVPFTYLPFGAGPRMCLGTRLAKLEFKIAAVEMIRNFKILRTEKTEDPLALDDSVFLAAKNGVWVKFERRLKK</sequence>
<dbReference type="GO" id="GO:0016705">
    <property type="term" value="F:oxidoreductase activity, acting on paired donors, with incorporation or reduction of molecular oxygen"/>
    <property type="evidence" value="ECO:0007669"/>
    <property type="project" value="InterPro"/>
</dbReference>
<dbReference type="AlphaFoldDB" id="A0A6P7TIC4"/>
<dbReference type="Pfam" id="PF00067">
    <property type="entry name" value="p450"/>
    <property type="match status" value="1"/>
</dbReference>
<dbReference type="InterPro" id="IPR017972">
    <property type="entry name" value="Cyt_P450_CS"/>
</dbReference>
<evidence type="ECO:0000256" key="2">
    <source>
        <dbReference type="ARBA" id="ARBA00010617"/>
    </source>
</evidence>
<name>A0A6P7TIC4_9MOLL</name>
<keyword evidence="10" id="KW-1185">Reference proteome</keyword>
<dbReference type="PANTHER" id="PTHR24292:SF54">
    <property type="entry name" value="CYP9F3-RELATED"/>
    <property type="match status" value="1"/>
</dbReference>
<dbReference type="GO" id="GO:0005506">
    <property type="term" value="F:iron ion binding"/>
    <property type="evidence" value="ECO:0007669"/>
    <property type="project" value="InterPro"/>
</dbReference>
<dbReference type="GO" id="GO:0004497">
    <property type="term" value="F:monooxygenase activity"/>
    <property type="evidence" value="ECO:0007669"/>
    <property type="project" value="UniProtKB-KW"/>
</dbReference>
<evidence type="ECO:0000256" key="3">
    <source>
        <dbReference type="ARBA" id="ARBA00022617"/>
    </source>
</evidence>
<organism evidence="10 11">
    <name type="scientific">Octopus sinensis</name>
    <name type="common">East Asian common octopus</name>
    <dbReference type="NCBI Taxonomy" id="2607531"/>
    <lineage>
        <taxon>Eukaryota</taxon>
        <taxon>Metazoa</taxon>
        <taxon>Spiralia</taxon>
        <taxon>Lophotrochozoa</taxon>
        <taxon>Mollusca</taxon>
        <taxon>Cephalopoda</taxon>
        <taxon>Coleoidea</taxon>
        <taxon>Octopodiformes</taxon>
        <taxon>Octopoda</taxon>
        <taxon>Incirrata</taxon>
        <taxon>Octopodidae</taxon>
        <taxon>Octopus</taxon>
    </lineage>
</organism>
<keyword evidence="4 8" id="KW-0479">Metal-binding</keyword>
<dbReference type="PRINTS" id="PR00463">
    <property type="entry name" value="EP450I"/>
</dbReference>
<comment type="cofactor">
    <cofactor evidence="1 8">
        <name>heme</name>
        <dbReference type="ChEBI" id="CHEBI:30413"/>
    </cofactor>
</comment>
<keyword evidence="6 8" id="KW-0408">Iron</keyword>
<evidence type="ECO:0000313" key="11">
    <source>
        <dbReference type="RefSeq" id="XP_029651414.2"/>
    </source>
</evidence>
<gene>
    <name evidence="11" type="primary">LOC115224698</name>
</gene>
<dbReference type="PANTHER" id="PTHR24292">
    <property type="entry name" value="CYTOCHROME P450"/>
    <property type="match status" value="1"/>
</dbReference>
<evidence type="ECO:0000256" key="8">
    <source>
        <dbReference type="PIRSR" id="PIRSR602401-1"/>
    </source>
</evidence>
<dbReference type="InterPro" id="IPR050476">
    <property type="entry name" value="Insect_CytP450_Detox"/>
</dbReference>
<accession>A0A6P7TIC4</accession>
<keyword evidence="3 8" id="KW-0349">Heme</keyword>